<proteinExistence type="predicted"/>
<dbReference type="Proteomes" id="UP001353858">
    <property type="component" value="Unassembled WGS sequence"/>
</dbReference>
<dbReference type="EMBL" id="JARPUR010000002">
    <property type="protein sequence ID" value="KAK4882170.1"/>
    <property type="molecule type" value="Genomic_DNA"/>
</dbReference>
<feature type="region of interest" description="Disordered" evidence="1">
    <location>
        <begin position="263"/>
        <end position="283"/>
    </location>
</feature>
<feature type="compositionally biased region" description="Basic and acidic residues" evidence="1">
    <location>
        <begin position="58"/>
        <end position="67"/>
    </location>
</feature>
<sequence>MKPTSSGARAISFEYFELFDEMFGKDPNVTPKYIASSTRGRNNMHLHNTGEDDNEKENDEKMQDKKSAKIKQKPLLQQLTTFNENSKSKEESKERRHQEQDLRRRFEMDAEEVYDADTVMLEETLDNILAESSLSSTSLVVDDLDNLVLDLENTSDEEDRECDLYMKSKPGEAITVYKIAELFQKAYSIIATVAKEISEFASTGIYPINPNVFSDEVFPLENTVNENLGEELNNVEAINNKLSEDDQKQNNNVQRKTVTFAEMSPAPRLSTSKSTARKQHSKVLTATPENIILEEKENKRLQRIAGGTK</sequence>
<accession>A0AAN7Q762</accession>
<dbReference type="AlphaFoldDB" id="A0AAN7Q762"/>
<evidence type="ECO:0000313" key="2">
    <source>
        <dbReference type="EMBL" id="KAK4882170.1"/>
    </source>
</evidence>
<gene>
    <name evidence="2" type="ORF">RN001_005489</name>
</gene>
<protein>
    <submittedName>
        <fullName evidence="2">Uncharacterized protein</fullName>
    </submittedName>
</protein>
<evidence type="ECO:0000313" key="3">
    <source>
        <dbReference type="Proteomes" id="UP001353858"/>
    </source>
</evidence>
<organism evidence="2 3">
    <name type="scientific">Aquatica leii</name>
    <dbReference type="NCBI Taxonomy" id="1421715"/>
    <lineage>
        <taxon>Eukaryota</taxon>
        <taxon>Metazoa</taxon>
        <taxon>Ecdysozoa</taxon>
        <taxon>Arthropoda</taxon>
        <taxon>Hexapoda</taxon>
        <taxon>Insecta</taxon>
        <taxon>Pterygota</taxon>
        <taxon>Neoptera</taxon>
        <taxon>Endopterygota</taxon>
        <taxon>Coleoptera</taxon>
        <taxon>Polyphaga</taxon>
        <taxon>Elateriformia</taxon>
        <taxon>Elateroidea</taxon>
        <taxon>Lampyridae</taxon>
        <taxon>Luciolinae</taxon>
        <taxon>Aquatica</taxon>
    </lineage>
</organism>
<feature type="compositionally biased region" description="Polar residues" evidence="1">
    <location>
        <begin position="75"/>
        <end position="85"/>
    </location>
</feature>
<feature type="region of interest" description="Disordered" evidence="1">
    <location>
        <begin position="24"/>
        <end position="104"/>
    </location>
</feature>
<reference evidence="3" key="1">
    <citation type="submission" date="2023-01" db="EMBL/GenBank/DDBJ databases">
        <title>Key to firefly adult light organ development and bioluminescence: homeobox transcription factors regulate luciferase expression and transportation to peroxisome.</title>
        <authorList>
            <person name="Fu X."/>
        </authorList>
    </citation>
    <scope>NUCLEOTIDE SEQUENCE [LARGE SCALE GENOMIC DNA]</scope>
</reference>
<keyword evidence="3" id="KW-1185">Reference proteome</keyword>
<feature type="compositionally biased region" description="Basic and acidic residues" evidence="1">
    <location>
        <begin position="86"/>
        <end position="104"/>
    </location>
</feature>
<evidence type="ECO:0000256" key="1">
    <source>
        <dbReference type="SAM" id="MobiDB-lite"/>
    </source>
</evidence>
<name>A0AAN7Q762_9COLE</name>
<comment type="caution">
    <text evidence="2">The sequence shown here is derived from an EMBL/GenBank/DDBJ whole genome shotgun (WGS) entry which is preliminary data.</text>
</comment>